<name>A0ACA9QPK3_9GLOM</name>
<proteinExistence type="predicted"/>
<comment type="caution">
    <text evidence="1">The sequence shown here is derived from an EMBL/GenBank/DDBJ whole genome shotgun (WGS) entry which is preliminary data.</text>
</comment>
<accession>A0ACA9QPK3</accession>
<evidence type="ECO:0000313" key="2">
    <source>
        <dbReference type="Proteomes" id="UP000789920"/>
    </source>
</evidence>
<sequence>ESFMQLGSSRSSIFLDSVNNKDNIIDEDSQSLQQNEIKKYTNIHINGDLMPIIIQNNRPKIEIFREIFDKWIEFSCSLPVPMEIEKGDDIESEQIASRVYKILVELSTIYHKSKPAIIKNVIGAARRSLILVQRLGWQVIYDSESIDPPRLRVMTKNEFVKLIKRIEEQESADNNDYYKLSDKNLKELEESF</sequence>
<evidence type="ECO:0000313" key="1">
    <source>
        <dbReference type="EMBL" id="CAG8757449.1"/>
    </source>
</evidence>
<gene>
    <name evidence="1" type="ORF">RPERSI_LOCUS14838</name>
</gene>
<dbReference type="EMBL" id="CAJVQC010034853">
    <property type="protein sequence ID" value="CAG8757449.1"/>
    <property type="molecule type" value="Genomic_DNA"/>
</dbReference>
<reference evidence="1" key="1">
    <citation type="submission" date="2021-06" db="EMBL/GenBank/DDBJ databases">
        <authorList>
            <person name="Kallberg Y."/>
            <person name="Tangrot J."/>
            <person name="Rosling A."/>
        </authorList>
    </citation>
    <scope>NUCLEOTIDE SEQUENCE</scope>
    <source>
        <strain evidence="1">MA461A</strain>
    </source>
</reference>
<organism evidence="1 2">
    <name type="scientific">Racocetra persica</name>
    <dbReference type="NCBI Taxonomy" id="160502"/>
    <lineage>
        <taxon>Eukaryota</taxon>
        <taxon>Fungi</taxon>
        <taxon>Fungi incertae sedis</taxon>
        <taxon>Mucoromycota</taxon>
        <taxon>Glomeromycotina</taxon>
        <taxon>Glomeromycetes</taxon>
        <taxon>Diversisporales</taxon>
        <taxon>Gigasporaceae</taxon>
        <taxon>Racocetra</taxon>
    </lineage>
</organism>
<protein>
    <submittedName>
        <fullName evidence="1">18777_t:CDS:1</fullName>
    </submittedName>
</protein>
<dbReference type="Proteomes" id="UP000789920">
    <property type="component" value="Unassembled WGS sequence"/>
</dbReference>
<keyword evidence="2" id="KW-1185">Reference proteome</keyword>
<feature type="non-terminal residue" evidence="1">
    <location>
        <position position="1"/>
    </location>
</feature>